<protein>
    <submittedName>
        <fullName evidence="5">Glutathione-S transferase delta2</fullName>
        <ecNumber evidence="5">2.5.1.18</ecNumber>
    </submittedName>
</protein>
<dbReference type="EC" id="2.5.1.18" evidence="5"/>
<dbReference type="GO" id="GO:0006749">
    <property type="term" value="P:glutathione metabolic process"/>
    <property type="evidence" value="ECO:0007669"/>
    <property type="project" value="TreeGrafter"/>
</dbReference>
<accession>A0A6G7K338</accession>
<evidence type="ECO:0000259" key="3">
    <source>
        <dbReference type="PROSITE" id="PS50404"/>
    </source>
</evidence>
<dbReference type="FunFam" id="3.40.30.10:FF:000034">
    <property type="entry name" value="glutathione S-transferase 1"/>
    <property type="match status" value="1"/>
</dbReference>
<dbReference type="InterPro" id="IPR040079">
    <property type="entry name" value="Glutathione_S-Trfase"/>
</dbReference>
<sequence>MPSIELYYWPGSAPCMAVQMVAHAIGVKLNMKFTNLHAGDHLTPDFLQMNPQHTVPTINDNGFCLSESHAIIAYLVDQYAKDDSLYPKDAKKRALVNHQLFFNVSTLYGRFSQYYYPVMFWGAKQFDPEKFKALEAAYEFLNTFLDGQQWVAGTSMTIADYAILASVSTADAVGFNIKKYPNVDAWFQCARKAVKSYEENYQQHIMVFKKQYEDATGKK</sequence>
<dbReference type="Gene3D" id="3.40.30.10">
    <property type="entry name" value="Glutaredoxin"/>
    <property type="match status" value="1"/>
</dbReference>
<organism evidence="5">
    <name type="scientific">Xenocatantops brachycerus</name>
    <dbReference type="NCBI Taxonomy" id="227619"/>
    <lineage>
        <taxon>Eukaryota</taxon>
        <taxon>Metazoa</taxon>
        <taxon>Ecdysozoa</taxon>
        <taxon>Arthropoda</taxon>
        <taxon>Hexapoda</taxon>
        <taxon>Insecta</taxon>
        <taxon>Pterygota</taxon>
        <taxon>Neoptera</taxon>
        <taxon>Polyneoptera</taxon>
        <taxon>Orthoptera</taxon>
        <taxon>Caelifera</taxon>
        <taxon>Acrididea</taxon>
        <taxon>Acridomorpha</taxon>
        <taxon>Acridoidea</taxon>
        <taxon>Acrididae</taxon>
        <taxon>Catantopinae</taxon>
        <taxon>Xenocatantops</taxon>
    </lineage>
</organism>
<dbReference type="PANTHER" id="PTHR43969:SF9">
    <property type="entry name" value="GLUTATHIONE S TRANSFERASE D10, ISOFORM A-RELATED"/>
    <property type="match status" value="1"/>
</dbReference>
<evidence type="ECO:0000259" key="4">
    <source>
        <dbReference type="PROSITE" id="PS50405"/>
    </source>
</evidence>
<feature type="domain" description="GST C-terminal" evidence="4">
    <location>
        <begin position="89"/>
        <end position="208"/>
    </location>
</feature>
<dbReference type="PROSITE" id="PS50405">
    <property type="entry name" value="GST_CTER"/>
    <property type="match status" value="1"/>
</dbReference>
<dbReference type="Gene3D" id="1.20.1050.10">
    <property type="match status" value="1"/>
</dbReference>
<dbReference type="FunFam" id="1.20.1050.10:FF:000007">
    <property type="entry name" value="Glutathione S-transferase 1-1"/>
    <property type="match status" value="1"/>
</dbReference>
<dbReference type="SFLD" id="SFLDS00019">
    <property type="entry name" value="Glutathione_Transferase_(cytos"/>
    <property type="match status" value="1"/>
</dbReference>
<dbReference type="InterPro" id="IPR004045">
    <property type="entry name" value="Glutathione_S-Trfase_N"/>
</dbReference>
<dbReference type="CDD" id="cd03177">
    <property type="entry name" value="GST_C_Delta_Epsilon"/>
    <property type="match status" value="1"/>
</dbReference>
<dbReference type="InterPro" id="IPR004046">
    <property type="entry name" value="GST_C"/>
</dbReference>
<dbReference type="Pfam" id="PF02798">
    <property type="entry name" value="GST_N"/>
    <property type="match status" value="1"/>
</dbReference>
<keyword evidence="5" id="KW-0808">Transferase</keyword>
<dbReference type="CDD" id="cd03045">
    <property type="entry name" value="GST_N_Delta_Epsilon"/>
    <property type="match status" value="1"/>
</dbReference>
<dbReference type="InterPro" id="IPR036282">
    <property type="entry name" value="Glutathione-S-Trfase_C_sf"/>
</dbReference>
<dbReference type="EMBL" id="MN227004">
    <property type="protein sequence ID" value="QII57464.1"/>
    <property type="molecule type" value="mRNA"/>
</dbReference>
<name>A0A6G7K338_9ORTH</name>
<dbReference type="AlphaFoldDB" id="A0A6G7K338"/>
<dbReference type="SUPFAM" id="SSF47616">
    <property type="entry name" value="GST C-terminal domain-like"/>
    <property type="match status" value="1"/>
</dbReference>
<reference evidence="5" key="1">
    <citation type="submission" date="2019-07" db="EMBL/GenBank/DDBJ databases">
        <authorList>
            <person name="Ma G."/>
        </authorList>
    </citation>
    <scope>NUCLEOTIDE SEQUENCE</scope>
</reference>
<feature type="domain" description="GST N-terminal" evidence="3">
    <location>
        <begin position="2"/>
        <end position="83"/>
    </location>
</feature>
<evidence type="ECO:0000313" key="5">
    <source>
        <dbReference type="EMBL" id="QII57464.1"/>
    </source>
</evidence>
<dbReference type="PANTHER" id="PTHR43969">
    <property type="entry name" value="GLUTATHIONE S TRANSFERASE D10, ISOFORM A-RELATED"/>
    <property type="match status" value="1"/>
</dbReference>
<evidence type="ECO:0000256" key="2">
    <source>
        <dbReference type="RuleBase" id="RU003494"/>
    </source>
</evidence>
<dbReference type="InterPro" id="IPR036249">
    <property type="entry name" value="Thioredoxin-like_sf"/>
</dbReference>
<evidence type="ECO:0000256" key="1">
    <source>
        <dbReference type="ARBA" id="ARBA00011738"/>
    </source>
</evidence>
<dbReference type="SUPFAM" id="SSF52833">
    <property type="entry name" value="Thioredoxin-like"/>
    <property type="match status" value="1"/>
</dbReference>
<dbReference type="Pfam" id="PF00043">
    <property type="entry name" value="GST_C"/>
    <property type="match status" value="1"/>
</dbReference>
<dbReference type="SFLD" id="SFLDG01153">
    <property type="entry name" value="Main.4:_Theta-like"/>
    <property type="match status" value="1"/>
</dbReference>
<proteinExistence type="evidence at transcript level"/>
<dbReference type="SFLD" id="SFLDG00358">
    <property type="entry name" value="Main_(cytGST)"/>
    <property type="match status" value="1"/>
</dbReference>
<dbReference type="GO" id="GO:0004364">
    <property type="term" value="F:glutathione transferase activity"/>
    <property type="evidence" value="ECO:0007669"/>
    <property type="project" value="UniProtKB-EC"/>
</dbReference>
<dbReference type="InterPro" id="IPR010987">
    <property type="entry name" value="Glutathione-S-Trfase_C-like"/>
</dbReference>
<dbReference type="PROSITE" id="PS50404">
    <property type="entry name" value="GST_NTER"/>
    <property type="match status" value="1"/>
</dbReference>
<comment type="subunit">
    <text evidence="1">Homodimer.</text>
</comment>
<comment type="similarity">
    <text evidence="2">Belongs to the GST superfamily.</text>
</comment>